<evidence type="ECO:0000313" key="4">
    <source>
        <dbReference type="EMBL" id="CAE8681795.1"/>
    </source>
</evidence>
<sequence length="581" mass="61204">MKRSASWAKVEVPQKAVAAVNSNPKETLTHVGQKRLCRGLLKGDLVYTTVETGSGYIATCSFSQELSSTLNIHEAIIGAVAPTKKAAEHNAASTVLSMLGVESEPNTKRTKGPTNSATAQSFVGGAPKLQAPQKAAAAVNSVPKETLAHTAQKRCGRGLVKGDVVYTTMETGSGYVATCSFSEEVSGTLGIYEAIIGAEAPTKKAAEQDAASSVLSLLGIESEPNTKQIKGPTSSAPAQSFVGGAHGGIAITDDGEFDGTEDYKGLLLRQLQTLFSGLSETDLIYTTQPSGPASASWQGCVQIPCLEEMSTYKPSWSPVPSSGEIVSKKKSMQFSAFAALRTLSTGLRPILPPQSHVVPRRAKNSPCQVFALFKPRGMTTTMSTDPLKGGRDMAAWINSIMPGLKLCIIGGLDKFASGLLLVTSDGHLAQDMAACHGCEKEYWCGVDVASDVDADALVSDTCSLLLGGFEIDHPHKEIKMFASAKEARQLLPEEQAHAGLGEGAGAQDQRLLFSVTVDIGSFQTVKRMMDAAGAPPVTQHLERIGSLRLADLQLRKPGTHIELSGEDVELLRSSCASGQVA</sequence>
<comment type="caution">
    <text evidence="4">The sequence shown here is derived from an EMBL/GenBank/DDBJ whole genome shotgun (WGS) entry which is preliminary data.</text>
</comment>
<dbReference type="InterPro" id="IPR042092">
    <property type="entry name" value="PsdUridine_s_RsuA/RluB/E/F_cat"/>
</dbReference>
<name>A0A813JHB0_POLGL</name>
<dbReference type="GO" id="GO:0001522">
    <property type="term" value="P:pseudouridine synthesis"/>
    <property type="evidence" value="ECO:0007669"/>
    <property type="project" value="InterPro"/>
</dbReference>
<dbReference type="EMBL" id="CAJNNW010025994">
    <property type="protein sequence ID" value="CAE8681795.1"/>
    <property type="molecule type" value="Genomic_DNA"/>
</dbReference>
<dbReference type="InterPro" id="IPR020103">
    <property type="entry name" value="PsdUridine_synth_cat_dom_sf"/>
</dbReference>
<protein>
    <recommendedName>
        <fullName evidence="3">DRBM domain-containing protein</fullName>
    </recommendedName>
</protein>
<dbReference type="AlphaFoldDB" id="A0A813JHB0"/>
<dbReference type="Gene3D" id="3.30.70.580">
    <property type="entry name" value="Pseudouridine synthase I, catalytic domain, N-terminal subdomain"/>
    <property type="match status" value="1"/>
</dbReference>
<dbReference type="InterPro" id="IPR014720">
    <property type="entry name" value="dsRBD_dom"/>
</dbReference>
<reference evidence="4" key="1">
    <citation type="submission" date="2021-02" db="EMBL/GenBank/DDBJ databases">
        <authorList>
            <person name="Dougan E. K."/>
            <person name="Rhodes N."/>
            <person name="Thang M."/>
            <person name="Chan C."/>
        </authorList>
    </citation>
    <scope>NUCLEOTIDE SEQUENCE</scope>
</reference>
<accession>A0A813JHB0</accession>
<gene>
    <name evidence="4" type="ORF">PGLA2088_LOCUS22611</name>
</gene>
<dbReference type="InterPro" id="IPR020094">
    <property type="entry name" value="TruA/RsuA/RluB/E/F_N"/>
</dbReference>
<dbReference type="SMART" id="SM00358">
    <property type="entry name" value="DSRM"/>
    <property type="match status" value="2"/>
</dbReference>
<dbReference type="CDD" id="cd00048">
    <property type="entry name" value="DSRM_SF"/>
    <property type="match status" value="2"/>
</dbReference>
<dbReference type="GO" id="GO:0003723">
    <property type="term" value="F:RNA binding"/>
    <property type="evidence" value="ECO:0007669"/>
    <property type="project" value="InterPro"/>
</dbReference>
<keyword evidence="1" id="KW-0413">Isomerase</keyword>
<dbReference type="GO" id="GO:0009982">
    <property type="term" value="F:pseudouridine synthase activity"/>
    <property type="evidence" value="ECO:0007669"/>
    <property type="project" value="InterPro"/>
</dbReference>
<organism evidence="4 5">
    <name type="scientific">Polarella glacialis</name>
    <name type="common">Dinoflagellate</name>
    <dbReference type="NCBI Taxonomy" id="89957"/>
    <lineage>
        <taxon>Eukaryota</taxon>
        <taxon>Sar</taxon>
        <taxon>Alveolata</taxon>
        <taxon>Dinophyceae</taxon>
        <taxon>Suessiales</taxon>
        <taxon>Suessiaceae</taxon>
        <taxon>Polarella</taxon>
    </lineage>
</organism>
<evidence type="ECO:0000313" key="5">
    <source>
        <dbReference type="Proteomes" id="UP000626109"/>
    </source>
</evidence>
<feature type="domain" description="DRBM" evidence="3">
    <location>
        <begin position="143"/>
        <end position="219"/>
    </location>
</feature>
<dbReference type="Proteomes" id="UP000626109">
    <property type="component" value="Unassembled WGS sequence"/>
</dbReference>
<feature type="domain" description="DRBM" evidence="3">
    <location>
        <begin position="24"/>
        <end position="100"/>
    </location>
</feature>
<dbReference type="Gene3D" id="3.30.70.1560">
    <property type="entry name" value="Alpha-L RNA-binding motif"/>
    <property type="match status" value="1"/>
</dbReference>
<dbReference type="SUPFAM" id="SSF55120">
    <property type="entry name" value="Pseudouridine synthase"/>
    <property type="match status" value="1"/>
</dbReference>
<proteinExistence type="predicted"/>
<evidence type="ECO:0000256" key="2">
    <source>
        <dbReference type="SAM" id="MobiDB-lite"/>
    </source>
</evidence>
<evidence type="ECO:0000256" key="1">
    <source>
        <dbReference type="ARBA" id="ARBA00023235"/>
    </source>
</evidence>
<evidence type="ECO:0000259" key="3">
    <source>
        <dbReference type="SMART" id="SM00358"/>
    </source>
</evidence>
<feature type="region of interest" description="Disordered" evidence="2">
    <location>
        <begin position="98"/>
        <end position="120"/>
    </location>
</feature>